<protein>
    <recommendedName>
        <fullName evidence="5">STAS domain-containing protein</fullName>
    </recommendedName>
</protein>
<dbReference type="Gene3D" id="3.30.750.24">
    <property type="entry name" value="STAS domain"/>
    <property type="match status" value="1"/>
</dbReference>
<reference evidence="3 4" key="1">
    <citation type="journal article" date="2019" name="Int. J. Syst. Evol. Microbiol.">
        <title>The Global Catalogue of Microorganisms (GCM) 10K type strain sequencing project: providing services to taxonomists for standard genome sequencing and annotation.</title>
        <authorList>
            <consortium name="The Broad Institute Genomics Platform"/>
            <consortium name="The Broad Institute Genome Sequencing Center for Infectious Disease"/>
            <person name="Wu L."/>
            <person name="Ma J."/>
        </authorList>
    </citation>
    <scope>NUCLEOTIDE SEQUENCE [LARGE SCALE GENOMIC DNA]</scope>
    <source>
        <strain evidence="3 4">JCM 3272</strain>
    </source>
</reference>
<proteinExistence type="predicted"/>
<dbReference type="Proteomes" id="UP001501444">
    <property type="component" value="Unassembled WGS sequence"/>
</dbReference>
<dbReference type="SUPFAM" id="SSF52091">
    <property type="entry name" value="SpoIIaa-like"/>
    <property type="match status" value="1"/>
</dbReference>
<accession>A0ABN3H7Q5</accession>
<organism evidence="3 4">
    <name type="scientific">Dactylosporangium salmoneum</name>
    <dbReference type="NCBI Taxonomy" id="53361"/>
    <lineage>
        <taxon>Bacteria</taxon>
        <taxon>Bacillati</taxon>
        <taxon>Actinomycetota</taxon>
        <taxon>Actinomycetes</taxon>
        <taxon>Micromonosporales</taxon>
        <taxon>Micromonosporaceae</taxon>
        <taxon>Dactylosporangium</taxon>
    </lineage>
</organism>
<keyword evidence="4" id="KW-1185">Reference proteome</keyword>
<name>A0ABN3H7Q5_9ACTN</name>
<dbReference type="Pfam" id="PF13466">
    <property type="entry name" value="STAS_2"/>
    <property type="match status" value="1"/>
</dbReference>
<dbReference type="InterPro" id="IPR036513">
    <property type="entry name" value="STAS_dom_sf"/>
</dbReference>
<dbReference type="EMBL" id="BAAARV010000071">
    <property type="protein sequence ID" value="GAA2371648.1"/>
    <property type="molecule type" value="Genomic_DNA"/>
</dbReference>
<evidence type="ECO:0000259" key="1">
    <source>
        <dbReference type="Pfam" id="PF13466"/>
    </source>
</evidence>
<evidence type="ECO:0000313" key="3">
    <source>
        <dbReference type="EMBL" id="GAA2371648.1"/>
    </source>
</evidence>
<comment type="caution">
    <text evidence="3">The sequence shown here is derived from an EMBL/GenBank/DDBJ whole genome shotgun (WGS) entry which is preliminary data.</text>
</comment>
<evidence type="ECO:0000259" key="2">
    <source>
        <dbReference type="Pfam" id="PF14417"/>
    </source>
</evidence>
<dbReference type="Pfam" id="PF14417">
    <property type="entry name" value="MEDS"/>
    <property type="match status" value="1"/>
</dbReference>
<sequence>MPVSATVAAKHSCLAYDDRADLESCARAYLGAGLAAGERVLYAAPGGPGGLTGWLADAAVTDPDSVLFVALETAYPAGTQLDPQAQVAAYAGATEAALSAGYAGLRVVADVTPLVSTPAGLAAFARYEALVDSYIAGAPMRAICAVDRGAAGDRPVAELACLHPAANVDGVRFTLRSGPPGGPAAVLAGELDIAADRLFPVALAHVRPRAAGGRIVIDAAGLRFADHRALLHLHRYGEAAGAIVVLRTPLPAVARLAELVGLARVRVEGPR</sequence>
<dbReference type="InterPro" id="IPR058548">
    <property type="entry name" value="MlaB-like_STAS"/>
</dbReference>
<feature type="domain" description="MEDS" evidence="2">
    <location>
        <begin position="11"/>
        <end position="164"/>
    </location>
</feature>
<evidence type="ECO:0000313" key="4">
    <source>
        <dbReference type="Proteomes" id="UP001501444"/>
    </source>
</evidence>
<evidence type="ECO:0008006" key="5">
    <source>
        <dbReference type="Google" id="ProtNLM"/>
    </source>
</evidence>
<feature type="domain" description="MlaB-like STAS" evidence="1">
    <location>
        <begin position="187"/>
        <end position="262"/>
    </location>
</feature>
<gene>
    <name evidence="3" type="ORF">GCM10010170_073350</name>
</gene>
<dbReference type="InterPro" id="IPR025847">
    <property type="entry name" value="MEDS_domain"/>
</dbReference>